<evidence type="ECO:0000313" key="16">
    <source>
        <dbReference type="Proteomes" id="UP001396334"/>
    </source>
</evidence>
<dbReference type="Pfam" id="PF08263">
    <property type="entry name" value="LRRNT_2"/>
    <property type="match status" value="1"/>
</dbReference>
<keyword evidence="11" id="KW-0325">Glycoprotein</keyword>
<accession>A0ABR2PB12</accession>
<keyword evidence="8 12" id="KW-1133">Transmembrane helix</keyword>
<evidence type="ECO:0000256" key="5">
    <source>
        <dbReference type="ARBA" id="ARBA00022692"/>
    </source>
</evidence>
<dbReference type="Pfam" id="PF00560">
    <property type="entry name" value="LRR_1"/>
    <property type="match status" value="12"/>
</dbReference>
<evidence type="ECO:0000313" key="15">
    <source>
        <dbReference type="EMBL" id="KAK8985588.1"/>
    </source>
</evidence>
<evidence type="ECO:0000256" key="1">
    <source>
        <dbReference type="ARBA" id="ARBA00004251"/>
    </source>
</evidence>
<evidence type="ECO:0000256" key="9">
    <source>
        <dbReference type="ARBA" id="ARBA00023136"/>
    </source>
</evidence>
<evidence type="ECO:0000256" key="8">
    <source>
        <dbReference type="ARBA" id="ARBA00022989"/>
    </source>
</evidence>
<reference evidence="15 16" key="1">
    <citation type="journal article" date="2024" name="G3 (Bethesda)">
        <title>Genome assembly of Hibiscus sabdariffa L. provides insights into metabolisms of medicinal natural products.</title>
        <authorList>
            <person name="Kim T."/>
        </authorList>
    </citation>
    <scope>NUCLEOTIDE SEQUENCE [LARGE SCALE GENOMIC DNA]</scope>
    <source>
        <strain evidence="15">TK-2024</strain>
        <tissue evidence="15">Old leaves</tissue>
    </source>
</reference>
<keyword evidence="7" id="KW-0677">Repeat</keyword>
<protein>
    <recommendedName>
        <fullName evidence="14">Leucine-rich repeat-containing N-terminal plant-type domain-containing protein</fullName>
    </recommendedName>
</protein>
<evidence type="ECO:0000256" key="4">
    <source>
        <dbReference type="ARBA" id="ARBA00022614"/>
    </source>
</evidence>
<dbReference type="EMBL" id="JBBPBN010000069">
    <property type="protein sequence ID" value="KAK8985588.1"/>
    <property type="molecule type" value="Genomic_DNA"/>
</dbReference>
<dbReference type="PRINTS" id="PR00019">
    <property type="entry name" value="LEURICHRPT"/>
</dbReference>
<dbReference type="SUPFAM" id="SSF52058">
    <property type="entry name" value="L domain-like"/>
    <property type="match status" value="2"/>
</dbReference>
<dbReference type="SMART" id="SM00369">
    <property type="entry name" value="LRR_TYP"/>
    <property type="match status" value="12"/>
</dbReference>
<comment type="caution">
    <text evidence="15">The sequence shown here is derived from an EMBL/GenBank/DDBJ whole genome shotgun (WGS) entry which is preliminary data.</text>
</comment>
<feature type="domain" description="Leucine-rich repeat-containing N-terminal plant-type" evidence="14">
    <location>
        <begin position="31"/>
        <end position="71"/>
    </location>
</feature>
<evidence type="ECO:0000256" key="12">
    <source>
        <dbReference type="SAM" id="Phobius"/>
    </source>
</evidence>
<organism evidence="15 16">
    <name type="scientific">Hibiscus sabdariffa</name>
    <name type="common">roselle</name>
    <dbReference type="NCBI Taxonomy" id="183260"/>
    <lineage>
        <taxon>Eukaryota</taxon>
        <taxon>Viridiplantae</taxon>
        <taxon>Streptophyta</taxon>
        <taxon>Embryophyta</taxon>
        <taxon>Tracheophyta</taxon>
        <taxon>Spermatophyta</taxon>
        <taxon>Magnoliopsida</taxon>
        <taxon>eudicotyledons</taxon>
        <taxon>Gunneridae</taxon>
        <taxon>Pentapetalae</taxon>
        <taxon>rosids</taxon>
        <taxon>malvids</taxon>
        <taxon>Malvales</taxon>
        <taxon>Malvaceae</taxon>
        <taxon>Malvoideae</taxon>
        <taxon>Hibiscus</taxon>
    </lineage>
</organism>
<comment type="similarity">
    <text evidence="2">Belongs to the RLP family.</text>
</comment>
<dbReference type="InterPro" id="IPR046956">
    <property type="entry name" value="RLP23-like"/>
</dbReference>
<dbReference type="InterPro" id="IPR032675">
    <property type="entry name" value="LRR_dom_sf"/>
</dbReference>
<dbReference type="PANTHER" id="PTHR48061">
    <property type="entry name" value="LEUCINE-RICH REPEAT RECEPTOR PROTEIN KINASE EMS1-LIKE-RELATED"/>
    <property type="match status" value="1"/>
</dbReference>
<dbReference type="Gene3D" id="3.80.10.10">
    <property type="entry name" value="Ribonuclease Inhibitor"/>
    <property type="match status" value="5"/>
</dbReference>
<evidence type="ECO:0000256" key="13">
    <source>
        <dbReference type="SAM" id="SignalP"/>
    </source>
</evidence>
<keyword evidence="10" id="KW-0675">Receptor</keyword>
<evidence type="ECO:0000256" key="2">
    <source>
        <dbReference type="ARBA" id="ARBA00009592"/>
    </source>
</evidence>
<dbReference type="SUPFAM" id="SSF52047">
    <property type="entry name" value="RNI-like"/>
    <property type="match status" value="1"/>
</dbReference>
<feature type="transmembrane region" description="Helical" evidence="12">
    <location>
        <begin position="977"/>
        <end position="1001"/>
    </location>
</feature>
<keyword evidence="3" id="KW-1003">Cell membrane</keyword>
<evidence type="ECO:0000256" key="7">
    <source>
        <dbReference type="ARBA" id="ARBA00022737"/>
    </source>
</evidence>
<comment type="subcellular location">
    <subcellularLocation>
        <location evidence="1">Cell membrane</location>
        <topology evidence="1">Single-pass type I membrane protein</topology>
    </subcellularLocation>
</comment>
<evidence type="ECO:0000256" key="10">
    <source>
        <dbReference type="ARBA" id="ARBA00023170"/>
    </source>
</evidence>
<evidence type="ECO:0000259" key="14">
    <source>
        <dbReference type="Pfam" id="PF08263"/>
    </source>
</evidence>
<keyword evidence="5 12" id="KW-0812">Transmembrane</keyword>
<keyword evidence="6 13" id="KW-0732">Signal</keyword>
<dbReference type="InterPro" id="IPR013210">
    <property type="entry name" value="LRR_N_plant-typ"/>
</dbReference>
<feature type="signal peptide" evidence="13">
    <location>
        <begin position="1"/>
        <end position="25"/>
    </location>
</feature>
<sequence length="1025" mass="113831">MGNLILFCQTQCLLSLLLFISIVNPTPLCLPNDKYALLQFRNSMSIDDSQSKTNSWNQSTNCCSWEGVTCDKATGQVIGLDLSSASLSGSFPQNTSLFRLQGLQRLNLAGNDFKDFSIPHGFSRLVNLKDLNLSFSSFSGLVPSDISFLTKLTSLDLSHNSFRMFDSHTFEMLTRNLSKLENLVLDSVNTSQALLTSINLPSSLKRLSLGGCDLRGQFPNEIFQLPYLEYLDLSENSFTGSILPYSFKNLSSSLKLLDLNFCDLQGKFPSGISQLPYLEYLDLSWNSFTGSIPASLGNLTKLASLFLYVNNFGGQIPDVFGKLNKLTTLHFYGCNFSGQLPPSMFNLTQLTYLELSSNRLEGPLPTNVTGLQNLNEFLSTDNLLTGGIPSWLFTLSSLLSLDLGNNRLTGPINMFRKPNLIRHVYLSNNEIHGEIPTSFFGLAKLTELDLSSNNLSGVVKPDMISKLKCLEVIDLSSNNFSGQVDKFDALSAMKNLTIVNLSNNKLLSLGGENGVGSTFEKLEILDLSSCNLRQFPSFLRSAKSLAQLDLSNNKIQGSIFEWETQGWEQLFDLDLSHNLLAAIEQFPGKNLGDVDLHSNLLQGHLPTPPTYVRELLISENKLTGEIPSSICNLTSLSILDLSRNYFGGTIPPCLGNFSREIYIMNLQMNNFRGKIPDFFCDSHGIFTTLALRDNHLEGLLPRSLVNCTWLRFINVANNTLNGLFPHWLGALPGLQVLILRSNSFHGRLDNSMNSSYFSSLQVIDISGNKFTGSLPTKFFHSLKALKVADYDRPYTHQSCNIQDYPRYCLWNAVDDYKNFVEVTMKRLEMELDLEKSLTGFTLVDFSSNRLDGRIPEVLAEFHALLVLNLSHNSLTGPLPPSLGSMAELESLDLSSNKLGGRIPSELTKLTFLEVLNLSHNKFVGPIPVGNQFNTFDNDSYIGNLDLCGFPVSKKCGNDEEPNPPTSKLAEDEDSTMAFWKILMMGYGCGVVLGLSTGYIVFTTGRPWCRIRAESKGKFTFVSDLQ</sequence>
<dbReference type="InterPro" id="IPR001611">
    <property type="entry name" value="Leu-rich_rpt"/>
</dbReference>
<dbReference type="Pfam" id="PF13855">
    <property type="entry name" value="LRR_8"/>
    <property type="match status" value="3"/>
</dbReference>
<dbReference type="PANTHER" id="PTHR48061:SF46">
    <property type="entry name" value="LEUCINE-RICH REPEAT-CONTAINING N-TERMINAL PLANT-TYPE DOMAIN-CONTAINING PROTEIN"/>
    <property type="match status" value="1"/>
</dbReference>
<dbReference type="InterPro" id="IPR003591">
    <property type="entry name" value="Leu-rich_rpt_typical-subtyp"/>
</dbReference>
<gene>
    <name evidence="15" type="ORF">V6N11_068837</name>
</gene>
<dbReference type="SMART" id="SM00365">
    <property type="entry name" value="LRR_SD22"/>
    <property type="match status" value="6"/>
</dbReference>
<keyword evidence="9 12" id="KW-0472">Membrane</keyword>
<proteinExistence type="inferred from homology"/>
<evidence type="ECO:0000256" key="6">
    <source>
        <dbReference type="ARBA" id="ARBA00022729"/>
    </source>
</evidence>
<keyword evidence="16" id="KW-1185">Reference proteome</keyword>
<feature type="chain" id="PRO_5047128676" description="Leucine-rich repeat-containing N-terminal plant-type domain-containing protein" evidence="13">
    <location>
        <begin position="26"/>
        <end position="1025"/>
    </location>
</feature>
<keyword evidence="4" id="KW-0433">Leucine-rich repeat</keyword>
<evidence type="ECO:0000256" key="3">
    <source>
        <dbReference type="ARBA" id="ARBA00022475"/>
    </source>
</evidence>
<name>A0ABR2PB12_9ROSI</name>
<dbReference type="Proteomes" id="UP001396334">
    <property type="component" value="Unassembled WGS sequence"/>
</dbReference>
<evidence type="ECO:0000256" key="11">
    <source>
        <dbReference type="ARBA" id="ARBA00023180"/>
    </source>
</evidence>